<organism evidence="6 7">
    <name type="scientific">Nitrosomonas europaea (strain ATCC 19718 / CIP 103999 / KCTC 2705 / NBRC 14298)</name>
    <dbReference type="NCBI Taxonomy" id="228410"/>
    <lineage>
        <taxon>Bacteria</taxon>
        <taxon>Pseudomonadati</taxon>
        <taxon>Pseudomonadota</taxon>
        <taxon>Betaproteobacteria</taxon>
        <taxon>Nitrosomonadales</taxon>
        <taxon>Nitrosomonadaceae</taxon>
        <taxon>Nitrosomonas</taxon>
    </lineage>
</organism>
<evidence type="ECO:0000313" key="6">
    <source>
        <dbReference type="EMBL" id="CAD84595.1"/>
    </source>
</evidence>
<dbReference type="InterPro" id="IPR002429">
    <property type="entry name" value="CcO_II-like_C"/>
</dbReference>
<dbReference type="GO" id="GO:0016491">
    <property type="term" value="F:oxidoreductase activity"/>
    <property type="evidence" value="ECO:0007669"/>
    <property type="project" value="UniProtKB-KW"/>
</dbReference>
<name>Q82WJ0_NITEU</name>
<dbReference type="Gene3D" id="2.60.40.420">
    <property type="entry name" value="Cupredoxins - blue copper proteins"/>
    <property type="match status" value="1"/>
</dbReference>
<dbReference type="InterPro" id="IPR001505">
    <property type="entry name" value="Copper_CuA"/>
</dbReference>
<dbReference type="CDD" id="cd13916">
    <property type="entry name" value="CuRO_HCO_II_like_1"/>
    <property type="match status" value="1"/>
</dbReference>
<dbReference type="GO" id="GO:0016020">
    <property type="term" value="C:membrane"/>
    <property type="evidence" value="ECO:0007669"/>
    <property type="project" value="InterPro"/>
</dbReference>
<comment type="subcellular location">
    <subcellularLocation>
        <location evidence="1">Cell envelope</location>
    </subcellularLocation>
</comment>
<dbReference type="Pfam" id="PF00116">
    <property type="entry name" value="COX2"/>
    <property type="match status" value="1"/>
</dbReference>
<dbReference type="KEGG" id="neu:NE0684"/>
<dbReference type="PhylomeDB" id="Q82WJ0"/>
<feature type="transmembrane region" description="Helical" evidence="4">
    <location>
        <begin position="48"/>
        <end position="67"/>
    </location>
</feature>
<evidence type="ECO:0000256" key="2">
    <source>
        <dbReference type="ARBA" id="ARBA00022723"/>
    </source>
</evidence>
<keyword evidence="7" id="KW-1185">Reference proteome</keyword>
<keyword evidence="4" id="KW-1133">Transmembrane helix</keyword>
<keyword evidence="3" id="KW-0186">Copper</keyword>
<reference evidence="6 7" key="1">
    <citation type="journal article" date="2003" name="J. Bacteriol.">
        <title>Complete genome sequence of the ammonia-oxidizing bacterium and obligate chemolithoautotroph Nitrosomonas europaea.</title>
        <authorList>
            <person name="Chain P."/>
            <person name="Lamerdin J."/>
            <person name="Larimer F."/>
            <person name="Regala W."/>
            <person name="Land M."/>
            <person name="Hauser L."/>
            <person name="Hooper A."/>
            <person name="Klotz M."/>
            <person name="Norton J."/>
            <person name="Sayavedra-Soto L."/>
            <person name="Arciero D."/>
            <person name="Hommes N."/>
            <person name="Whittaker M."/>
            <person name="Arp D."/>
        </authorList>
    </citation>
    <scope>NUCLEOTIDE SEQUENCE [LARGE SCALE GENOMIC DNA]</scope>
    <source>
        <strain evidence="7">ATCC 19718 / CIP 103999 / KCTC 2705 / NBRC 14298</strain>
    </source>
</reference>
<dbReference type="Proteomes" id="UP000001416">
    <property type="component" value="Chromosome"/>
</dbReference>
<dbReference type="GO" id="GO:0030313">
    <property type="term" value="C:cell envelope"/>
    <property type="evidence" value="ECO:0007669"/>
    <property type="project" value="UniProtKB-SubCell"/>
</dbReference>
<dbReference type="OrthoDB" id="9759695at2"/>
<dbReference type="GeneID" id="87103879"/>
<dbReference type="STRING" id="228410.NE0684"/>
<feature type="transmembrane region" description="Helical" evidence="4">
    <location>
        <begin position="6"/>
        <end position="27"/>
    </location>
</feature>
<keyword evidence="2" id="KW-0479">Metal-binding</keyword>
<proteinExistence type="predicted"/>
<evidence type="ECO:0000256" key="4">
    <source>
        <dbReference type="SAM" id="Phobius"/>
    </source>
</evidence>
<evidence type="ECO:0000313" key="7">
    <source>
        <dbReference type="Proteomes" id="UP000001416"/>
    </source>
</evidence>
<dbReference type="RefSeq" id="WP_011111305.1">
    <property type="nucleotide sequence ID" value="NC_004757.1"/>
</dbReference>
<dbReference type="BioCyc" id="MetaCyc:MONOMER-17556"/>
<accession>Q82WJ0</accession>
<dbReference type="PANTHER" id="PTHR42838">
    <property type="entry name" value="CYTOCHROME C OXIDASE SUBUNIT II"/>
    <property type="match status" value="1"/>
</dbReference>
<dbReference type="EC" id="1.9.3.1" evidence="6"/>
<keyword evidence="6" id="KW-0560">Oxidoreductase</keyword>
<dbReference type="InterPro" id="IPR008972">
    <property type="entry name" value="Cupredoxin"/>
</dbReference>
<dbReference type="PANTHER" id="PTHR42838:SF2">
    <property type="entry name" value="NITROUS-OXIDE REDUCTASE"/>
    <property type="match status" value="1"/>
</dbReference>
<protein>
    <submittedName>
        <fullName evidence="6">Possible cytochrome-c oxidase chain II</fullName>
        <ecNumber evidence="6">1.9.3.1</ecNumber>
    </submittedName>
</protein>
<dbReference type="GO" id="GO:0005507">
    <property type="term" value="F:copper ion binding"/>
    <property type="evidence" value="ECO:0007669"/>
    <property type="project" value="InterPro"/>
</dbReference>
<evidence type="ECO:0000256" key="1">
    <source>
        <dbReference type="ARBA" id="ARBA00004196"/>
    </source>
</evidence>
<evidence type="ECO:0000256" key="3">
    <source>
        <dbReference type="ARBA" id="ARBA00023008"/>
    </source>
</evidence>
<feature type="domain" description="Cytochrome oxidase subunit II copper A binding" evidence="5">
    <location>
        <begin position="79"/>
        <end position="174"/>
    </location>
</feature>
<dbReference type="PROSITE" id="PS00078">
    <property type="entry name" value="COX2"/>
    <property type="match status" value="1"/>
</dbReference>
<dbReference type="SUPFAM" id="SSF49503">
    <property type="entry name" value="Cupredoxins"/>
    <property type="match status" value="1"/>
</dbReference>
<dbReference type="eggNOG" id="COG1622">
    <property type="taxonomic scope" value="Bacteria"/>
</dbReference>
<keyword evidence="4" id="KW-0472">Membrane</keyword>
<dbReference type="InterPro" id="IPR051403">
    <property type="entry name" value="NosZ/Cyto_c_oxidase_sub2"/>
</dbReference>
<evidence type="ECO:0000259" key="5">
    <source>
        <dbReference type="PROSITE" id="PS50857"/>
    </source>
</evidence>
<dbReference type="AlphaFoldDB" id="Q82WJ0"/>
<dbReference type="EMBL" id="AL954747">
    <property type="protein sequence ID" value="CAD84595.1"/>
    <property type="molecule type" value="Genomic_DNA"/>
</dbReference>
<dbReference type="GO" id="GO:0004129">
    <property type="term" value="F:cytochrome-c oxidase activity"/>
    <property type="evidence" value="ECO:0007669"/>
    <property type="project" value="InterPro"/>
</dbReference>
<gene>
    <name evidence="6" type="primary">coxB</name>
    <name evidence="6" type="ordered locus">NE0684</name>
</gene>
<keyword evidence="4" id="KW-0812">Transmembrane</keyword>
<dbReference type="HOGENOM" id="CLU_115436_0_0_4"/>
<sequence length="174" mass="19495">MISTVYAITLVGIGLVIAVFYFVIANSKEADPDYPSITKKWYGVRSKWFLFLLVLGITVSVLSTNPFPTPDQKKEYSGGDYQNVTVDSHQWYWIMTPSTVKAGQPVEFQVSSADVNHGFGIYDEKLTLVAQTQAMPGYTNKLIHTFDKPGKYKILCLEYCGLAHHAMISELTVE</sequence>
<dbReference type="PROSITE" id="PS50857">
    <property type="entry name" value="COX2_CUA"/>
    <property type="match status" value="1"/>
</dbReference>